<dbReference type="AlphaFoldDB" id="A0A3A6QBD9"/>
<gene>
    <name evidence="1" type="ORF">DP106_13565</name>
</gene>
<name>A0A3A6QBD9_9EURY</name>
<dbReference type="EMBL" id="QMDW01000028">
    <property type="protein sequence ID" value="RJX47980.1"/>
    <property type="molecule type" value="Genomic_DNA"/>
</dbReference>
<evidence type="ECO:0000313" key="2">
    <source>
        <dbReference type="Proteomes" id="UP000281564"/>
    </source>
</evidence>
<organism evidence="1 2">
    <name type="scientific">Halonotius pteroides</name>
    <dbReference type="NCBI Taxonomy" id="268735"/>
    <lineage>
        <taxon>Archaea</taxon>
        <taxon>Methanobacteriati</taxon>
        <taxon>Methanobacteriota</taxon>
        <taxon>Stenosarchaea group</taxon>
        <taxon>Halobacteria</taxon>
        <taxon>Halobacteriales</taxon>
        <taxon>Haloferacaceae</taxon>
        <taxon>Halonotius</taxon>
    </lineage>
</organism>
<sequence length="60" mass="6945">MVSGIEFVTLCFAFENLTGFLNCSLSSLRFLFKCSIRAFALNFKKIMRIKIKIRSWIAGY</sequence>
<proteinExistence type="predicted"/>
<keyword evidence="2" id="KW-1185">Reference proteome</keyword>
<evidence type="ECO:0000313" key="1">
    <source>
        <dbReference type="EMBL" id="RJX47980.1"/>
    </source>
</evidence>
<reference evidence="1 2" key="1">
    <citation type="submission" date="2018-06" db="EMBL/GenBank/DDBJ databases">
        <title>Halonotius sp. F13-13 a new haloarchaeeon isolated from a solar saltern from Isla Cristina, Huelva, Spain.</title>
        <authorList>
            <person name="Duran-Viseras A."/>
            <person name="Sanchez-Porro C."/>
            <person name="Ventosa A."/>
        </authorList>
    </citation>
    <scope>NUCLEOTIDE SEQUENCE [LARGE SCALE GENOMIC DNA]</scope>
    <source>
        <strain evidence="1 2">CECT 7525</strain>
    </source>
</reference>
<comment type="caution">
    <text evidence="1">The sequence shown here is derived from an EMBL/GenBank/DDBJ whole genome shotgun (WGS) entry which is preliminary data.</text>
</comment>
<dbReference type="Proteomes" id="UP000281564">
    <property type="component" value="Unassembled WGS sequence"/>
</dbReference>
<accession>A0A3A6QBD9</accession>
<protein>
    <submittedName>
        <fullName evidence="1">Uncharacterized protein</fullName>
    </submittedName>
</protein>